<keyword evidence="7 8" id="KW-0472">Membrane</keyword>
<comment type="similarity">
    <text evidence="2 8">Belongs to the nucleobase:cation symporter-2 (NCS2) (TC 2.A.40) family. Azg-like subfamily.</text>
</comment>
<evidence type="ECO:0000313" key="11">
    <source>
        <dbReference type="Proteomes" id="UP000324104"/>
    </source>
</evidence>
<evidence type="ECO:0000256" key="6">
    <source>
        <dbReference type="ARBA" id="ARBA00022989"/>
    </source>
</evidence>
<reference evidence="10 11" key="1">
    <citation type="submission" date="2019-08" db="EMBL/GenBank/DDBJ databases">
        <title>Archaea genome.</title>
        <authorList>
            <person name="Kajale S."/>
            <person name="Shouche Y."/>
            <person name="Deshpande N."/>
            <person name="Sharma A."/>
        </authorList>
    </citation>
    <scope>NUCLEOTIDE SEQUENCE [LARGE SCALE GENOMIC DNA]</scope>
    <source>
        <strain evidence="10 11">ESP3B_9</strain>
    </source>
</reference>
<evidence type="ECO:0000256" key="7">
    <source>
        <dbReference type="ARBA" id="ARBA00023136"/>
    </source>
</evidence>
<evidence type="ECO:0000256" key="5">
    <source>
        <dbReference type="ARBA" id="ARBA00022692"/>
    </source>
</evidence>
<feature type="transmembrane region" description="Helical" evidence="9">
    <location>
        <begin position="159"/>
        <end position="176"/>
    </location>
</feature>
<evidence type="ECO:0000256" key="1">
    <source>
        <dbReference type="ARBA" id="ARBA00004651"/>
    </source>
</evidence>
<organism evidence="10 11">
    <name type="scientific">Natrialba swarupiae</name>
    <dbReference type="NCBI Taxonomy" id="2448032"/>
    <lineage>
        <taxon>Archaea</taxon>
        <taxon>Methanobacteriati</taxon>
        <taxon>Methanobacteriota</taxon>
        <taxon>Stenosarchaea group</taxon>
        <taxon>Halobacteria</taxon>
        <taxon>Halobacteriales</taxon>
        <taxon>Natrialbaceae</taxon>
        <taxon>Natrialba</taxon>
    </lineage>
</organism>
<gene>
    <name evidence="10" type="ORF">FYC77_05020</name>
</gene>
<feature type="transmembrane region" description="Helical" evidence="9">
    <location>
        <begin position="223"/>
        <end position="242"/>
    </location>
</feature>
<keyword evidence="5 8" id="KW-0812">Transmembrane</keyword>
<dbReference type="InterPro" id="IPR026033">
    <property type="entry name" value="Azg-like_bact_archaea"/>
</dbReference>
<dbReference type="RefSeq" id="WP_149080414.1">
    <property type="nucleotide sequence ID" value="NZ_VTAW01000004.1"/>
</dbReference>
<accession>A0A5D5ATX2</accession>
<evidence type="ECO:0000313" key="10">
    <source>
        <dbReference type="EMBL" id="TYT63010.1"/>
    </source>
</evidence>
<dbReference type="GO" id="GO:0005345">
    <property type="term" value="F:purine nucleobase transmembrane transporter activity"/>
    <property type="evidence" value="ECO:0007669"/>
    <property type="project" value="TreeGrafter"/>
</dbReference>
<sequence length="493" mass="51991">MGASDPIANYFGFDEYSTDYGRETLAGVTTFLAMAYIIVVNPAILSNAILFNHETGEFESETVINGTAYTGAEVVQMLTVVTILASIVAILVMALYANRPFGLAPGMGLNAFFTFTVVVILGVPWQLALAAVFVEGIIFIALTAVGARKYIIELFPEPVKFAVGAGIGVFLLFLGLQEMQVVVPYDATLVTLGNVLESPVAALSLAGLFLTLLLYARGVRGSIVIGIVTTAIAGWGLTLAGIVTPGVLTPPGSYEQATNDGILSMLLSVQYDFTPLFWGFVEGLGMITDDPIIFVLVVFTFFFVDFFDTAGTLIGVSQIAGFLDEEGDLPDVEKPLMADAVGTTIGAMIGTSTVTTYIESSTGIEEGGRTGFTALVVGILFFLALLIVPIVQAIPQYATYLALVVVGIIMLQGVADIDWQDPAWAISAGLTITVMPLTTSIANGLAAGIISYPLVKAATGDARDVSLGQWVLAVAFVAYFVVYFAVEAGMVVF</sequence>
<protein>
    <submittedName>
        <fullName evidence="10">NCS2 family permease</fullName>
    </submittedName>
</protein>
<dbReference type="InterPro" id="IPR006043">
    <property type="entry name" value="NCS2"/>
</dbReference>
<dbReference type="GO" id="GO:0005886">
    <property type="term" value="C:plasma membrane"/>
    <property type="evidence" value="ECO:0007669"/>
    <property type="project" value="UniProtKB-SubCell"/>
</dbReference>
<proteinExistence type="inferred from homology"/>
<dbReference type="PANTHER" id="PTHR43337:SF1">
    <property type="entry name" value="XANTHINE_URACIL PERMEASE C887.17-RELATED"/>
    <property type="match status" value="1"/>
</dbReference>
<evidence type="ECO:0000256" key="2">
    <source>
        <dbReference type="ARBA" id="ARBA00005697"/>
    </source>
</evidence>
<feature type="transmembrane region" description="Helical" evidence="9">
    <location>
        <begin position="25"/>
        <end position="45"/>
    </location>
</feature>
<feature type="transmembrane region" description="Helical" evidence="9">
    <location>
        <begin position="397"/>
        <end position="417"/>
    </location>
</feature>
<comment type="caution">
    <text evidence="10">The sequence shown here is derived from an EMBL/GenBank/DDBJ whole genome shotgun (WGS) entry which is preliminary data.</text>
</comment>
<feature type="transmembrane region" description="Helical" evidence="9">
    <location>
        <begin position="467"/>
        <end position="486"/>
    </location>
</feature>
<feature type="transmembrane region" description="Helical" evidence="9">
    <location>
        <begin position="293"/>
        <end position="316"/>
    </location>
</feature>
<feature type="transmembrane region" description="Helical" evidence="9">
    <location>
        <begin position="74"/>
        <end position="96"/>
    </location>
</feature>
<feature type="transmembrane region" description="Helical" evidence="9">
    <location>
        <begin position="196"/>
        <end position="216"/>
    </location>
</feature>
<feature type="transmembrane region" description="Helical" evidence="9">
    <location>
        <begin position="103"/>
        <end position="121"/>
    </location>
</feature>
<keyword evidence="6 8" id="KW-1133">Transmembrane helix</keyword>
<keyword evidence="3 8" id="KW-0813">Transport</keyword>
<evidence type="ECO:0000256" key="9">
    <source>
        <dbReference type="SAM" id="Phobius"/>
    </source>
</evidence>
<comment type="subcellular location">
    <subcellularLocation>
        <location evidence="1 8">Cell membrane</location>
        <topology evidence="1 8">Multi-pass membrane protein</topology>
    </subcellularLocation>
</comment>
<evidence type="ECO:0000256" key="3">
    <source>
        <dbReference type="ARBA" id="ARBA00022448"/>
    </source>
</evidence>
<dbReference type="Proteomes" id="UP000324104">
    <property type="component" value="Unassembled WGS sequence"/>
</dbReference>
<name>A0A5D5ATX2_9EURY</name>
<feature type="transmembrane region" description="Helical" evidence="9">
    <location>
        <begin position="127"/>
        <end position="147"/>
    </location>
</feature>
<evidence type="ECO:0000256" key="8">
    <source>
        <dbReference type="PIRNR" id="PIRNR005353"/>
    </source>
</evidence>
<feature type="transmembrane region" description="Helical" evidence="9">
    <location>
        <begin position="262"/>
        <end position="281"/>
    </location>
</feature>
<feature type="transmembrane region" description="Helical" evidence="9">
    <location>
        <begin position="336"/>
        <end position="358"/>
    </location>
</feature>
<dbReference type="PIRSF" id="PIRSF005353">
    <property type="entry name" value="PbuG"/>
    <property type="match status" value="1"/>
</dbReference>
<dbReference type="AlphaFoldDB" id="A0A5D5ATX2"/>
<dbReference type="PANTHER" id="PTHR43337">
    <property type="entry name" value="XANTHINE/URACIL PERMEASE C887.17-RELATED"/>
    <property type="match status" value="1"/>
</dbReference>
<dbReference type="Pfam" id="PF00860">
    <property type="entry name" value="Xan_ur_permease"/>
    <property type="match status" value="1"/>
</dbReference>
<feature type="transmembrane region" description="Helical" evidence="9">
    <location>
        <begin position="370"/>
        <end position="391"/>
    </location>
</feature>
<feature type="transmembrane region" description="Helical" evidence="9">
    <location>
        <begin position="429"/>
        <end position="455"/>
    </location>
</feature>
<keyword evidence="4 8" id="KW-1003">Cell membrane</keyword>
<evidence type="ECO:0000256" key="4">
    <source>
        <dbReference type="ARBA" id="ARBA00022475"/>
    </source>
</evidence>
<keyword evidence="11" id="KW-1185">Reference proteome</keyword>
<dbReference type="InterPro" id="IPR045018">
    <property type="entry name" value="Azg-like"/>
</dbReference>
<dbReference type="EMBL" id="VTAW01000004">
    <property type="protein sequence ID" value="TYT63010.1"/>
    <property type="molecule type" value="Genomic_DNA"/>
</dbReference>